<dbReference type="KEGG" id="abas:ACPOL_4336"/>
<organism evidence="1 2">
    <name type="scientific">Acidisarcina polymorpha</name>
    <dbReference type="NCBI Taxonomy" id="2211140"/>
    <lineage>
        <taxon>Bacteria</taxon>
        <taxon>Pseudomonadati</taxon>
        <taxon>Acidobacteriota</taxon>
        <taxon>Terriglobia</taxon>
        <taxon>Terriglobales</taxon>
        <taxon>Acidobacteriaceae</taxon>
        <taxon>Acidisarcina</taxon>
    </lineage>
</organism>
<gene>
    <name evidence="1" type="ORF">ACPOL_4336</name>
</gene>
<reference evidence="1 2" key="1">
    <citation type="journal article" date="2018" name="Front. Microbiol.">
        <title>Hydrolytic Capabilities as a Key to Environmental Success: Chitinolytic and Cellulolytic Acidobacteria From Acidic Sub-arctic Soils and Boreal Peatlands.</title>
        <authorList>
            <person name="Belova S.E."/>
            <person name="Ravin N.V."/>
            <person name="Pankratov T.A."/>
            <person name="Rakitin A.L."/>
            <person name="Ivanova A.A."/>
            <person name="Beletsky A.V."/>
            <person name="Mardanov A.V."/>
            <person name="Sinninghe Damste J.S."/>
            <person name="Dedysh S.N."/>
        </authorList>
    </citation>
    <scope>NUCLEOTIDE SEQUENCE [LARGE SCALE GENOMIC DNA]</scope>
    <source>
        <strain evidence="1 2">SBC82</strain>
    </source>
</reference>
<dbReference type="Proteomes" id="UP000253606">
    <property type="component" value="Chromosome"/>
</dbReference>
<proteinExistence type="predicted"/>
<sequence>MFLDKPHPFRERRTIPCQQFCPTNTSHLTAPQTIMSLS</sequence>
<dbReference type="AlphaFoldDB" id="A0A2Z5G3B2"/>
<evidence type="ECO:0000313" key="2">
    <source>
        <dbReference type="Proteomes" id="UP000253606"/>
    </source>
</evidence>
<evidence type="ECO:0000313" key="1">
    <source>
        <dbReference type="EMBL" id="AXC13611.1"/>
    </source>
</evidence>
<dbReference type="EMBL" id="CP030840">
    <property type="protein sequence ID" value="AXC13611.1"/>
    <property type="molecule type" value="Genomic_DNA"/>
</dbReference>
<protein>
    <submittedName>
        <fullName evidence="1">Uncharacterized protein</fullName>
    </submittedName>
</protein>
<accession>A0A2Z5G3B2</accession>
<keyword evidence="2" id="KW-1185">Reference proteome</keyword>
<name>A0A2Z5G3B2_9BACT</name>